<evidence type="ECO:0000313" key="3">
    <source>
        <dbReference type="Proteomes" id="UP000008370"/>
    </source>
</evidence>
<organism evidence="2 3">
    <name type="scientific">Phanerochaete carnosa (strain HHB-10118-sp)</name>
    <name type="common">White-rot fungus</name>
    <name type="synonym">Peniophora carnosa</name>
    <dbReference type="NCBI Taxonomy" id="650164"/>
    <lineage>
        <taxon>Eukaryota</taxon>
        <taxon>Fungi</taxon>
        <taxon>Dikarya</taxon>
        <taxon>Basidiomycota</taxon>
        <taxon>Agaricomycotina</taxon>
        <taxon>Agaricomycetes</taxon>
        <taxon>Polyporales</taxon>
        <taxon>Phanerochaetaceae</taxon>
        <taxon>Phanerochaete</taxon>
    </lineage>
</organism>
<dbReference type="InParanoid" id="K5VSK8"/>
<dbReference type="AlphaFoldDB" id="K5VSK8"/>
<dbReference type="KEGG" id="pco:PHACADRAFT_265096"/>
<evidence type="ECO:0008006" key="4">
    <source>
        <dbReference type="Google" id="ProtNLM"/>
    </source>
</evidence>
<accession>K5VSK8</accession>
<dbReference type="GeneID" id="18919013"/>
<dbReference type="Gene3D" id="3.80.10.10">
    <property type="entry name" value="Ribonuclease Inhibitor"/>
    <property type="match status" value="1"/>
</dbReference>
<dbReference type="STRING" id="650164.K5VSK8"/>
<feature type="compositionally biased region" description="Basic and acidic residues" evidence="1">
    <location>
        <begin position="334"/>
        <end position="346"/>
    </location>
</feature>
<reference evidence="2 3" key="1">
    <citation type="journal article" date="2012" name="BMC Genomics">
        <title>Comparative genomics of the white-rot fungi, Phanerochaete carnosa and P. chrysosporium, to elucidate the genetic basis of the distinct wood types they colonize.</title>
        <authorList>
            <person name="Suzuki H."/>
            <person name="MacDonald J."/>
            <person name="Syed K."/>
            <person name="Salamov A."/>
            <person name="Hori C."/>
            <person name="Aerts A."/>
            <person name="Henrissat B."/>
            <person name="Wiebenga A."/>
            <person name="vanKuyk P.A."/>
            <person name="Barry K."/>
            <person name="Lindquist E."/>
            <person name="LaButti K."/>
            <person name="Lapidus A."/>
            <person name="Lucas S."/>
            <person name="Coutinho P."/>
            <person name="Gong Y."/>
            <person name="Samejima M."/>
            <person name="Mahadevan R."/>
            <person name="Abou-Zaid M."/>
            <person name="de Vries R.P."/>
            <person name="Igarashi K."/>
            <person name="Yadav J.S."/>
            <person name="Grigoriev I.V."/>
            <person name="Master E.R."/>
        </authorList>
    </citation>
    <scope>NUCLEOTIDE SEQUENCE [LARGE SCALE GENOMIC DNA]</scope>
    <source>
        <strain evidence="2 3">HHB-10118-sp</strain>
    </source>
</reference>
<dbReference type="EMBL" id="JH930480">
    <property type="protein sequence ID" value="EKM49554.1"/>
    <property type="molecule type" value="Genomic_DNA"/>
</dbReference>
<dbReference type="OrthoDB" id="2748701at2759"/>
<gene>
    <name evidence="2" type="ORF">PHACADRAFT_265096</name>
</gene>
<dbReference type="InterPro" id="IPR032675">
    <property type="entry name" value="LRR_dom_sf"/>
</dbReference>
<name>K5VSK8_PHACS</name>
<feature type="region of interest" description="Disordered" evidence="1">
    <location>
        <begin position="322"/>
        <end position="369"/>
    </location>
</feature>
<keyword evidence="3" id="KW-1185">Reference proteome</keyword>
<evidence type="ECO:0000256" key="1">
    <source>
        <dbReference type="SAM" id="MobiDB-lite"/>
    </source>
</evidence>
<dbReference type="HOGENOM" id="CLU_041942_1_0_1"/>
<dbReference type="SUPFAM" id="SSF52047">
    <property type="entry name" value="RNI-like"/>
    <property type="match status" value="1"/>
</dbReference>
<evidence type="ECO:0000313" key="2">
    <source>
        <dbReference type="EMBL" id="EKM49554.1"/>
    </source>
</evidence>
<sequence length="369" mass="41069">MERCPVELWLRIVTLACTDGGYTGCSLCLVSQRMRHIVESVRFLSISLVHEEQLLAFSRLLPDPDSQYSPPVIRHLLIFVKLYFRSDPEGKSRGESLQQATRKIISVAAPNVETLVVHQARYDLVFSMLKFPALRDLSLDGLSSSSEINISRFPALRRLHLGSSQVLLDFWSDLAHFARSLTHLRISGIALSRTISPFLLILLDLPIQNHAESIAAIRRDNEYTLSSADAANAVAFAEGLPALEHIVIQPYKIGIVSRRAPGIREHYLMKYGLVRIARACAQAQGTKKLYVLPDSPAYSVDEARRDWLEMVEGGDGPWSASADGYGVGASVHNQRQEEHGAHDVRPPPHLLRRIPHQALPTEGELPPTS</sequence>
<dbReference type="Proteomes" id="UP000008370">
    <property type="component" value="Unassembled WGS sequence"/>
</dbReference>
<dbReference type="RefSeq" id="XP_007401621.1">
    <property type="nucleotide sequence ID" value="XM_007401559.1"/>
</dbReference>
<proteinExistence type="predicted"/>
<protein>
    <recommendedName>
        <fullName evidence="4">F-box domain-containing protein</fullName>
    </recommendedName>
</protein>